<organism evidence="1">
    <name type="scientific">Rhizophora mucronata</name>
    <name type="common">Asiatic mangrove</name>
    <dbReference type="NCBI Taxonomy" id="61149"/>
    <lineage>
        <taxon>Eukaryota</taxon>
        <taxon>Viridiplantae</taxon>
        <taxon>Streptophyta</taxon>
        <taxon>Embryophyta</taxon>
        <taxon>Tracheophyta</taxon>
        <taxon>Spermatophyta</taxon>
        <taxon>Magnoliopsida</taxon>
        <taxon>eudicotyledons</taxon>
        <taxon>Gunneridae</taxon>
        <taxon>Pentapetalae</taxon>
        <taxon>rosids</taxon>
        <taxon>fabids</taxon>
        <taxon>Malpighiales</taxon>
        <taxon>Rhizophoraceae</taxon>
        <taxon>Rhizophora</taxon>
    </lineage>
</organism>
<proteinExistence type="predicted"/>
<dbReference type="EMBL" id="GGEC01065795">
    <property type="protein sequence ID" value="MBX46279.1"/>
    <property type="molecule type" value="Transcribed_RNA"/>
</dbReference>
<sequence length="25" mass="2835">MLSKISCVMAFRWNFGCSCANQIKP</sequence>
<dbReference type="AlphaFoldDB" id="A0A2P2NV17"/>
<name>A0A2P2NV17_RHIMU</name>
<reference evidence="1" key="1">
    <citation type="submission" date="2018-02" db="EMBL/GenBank/DDBJ databases">
        <title>Rhizophora mucronata_Transcriptome.</title>
        <authorList>
            <person name="Meera S.P."/>
            <person name="Sreeshan A."/>
            <person name="Augustine A."/>
        </authorList>
    </citation>
    <scope>NUCLEOTIDE SEQUENCE</scope>
    <source>
        <tissue evidence="1">Leaf</tissue>
    </source>
</reference>
<evidence type="ECO:0000313" key="1">
    <source>
        <dbReference type="EMBL" id="MBX46279.1"/>
    </source>
</evidence>
<protein>
    <submittedName>
        <fullName evidence="1">Uncharacterized protein</fullName>
    </submittedName>
</protein>
<accession>A0A2P2NV17</accession>